<keyword evidence="1" id="KW-0472">Membrane</keyword>
<feature type="transmembrane region" description="Helical" evidence="1">
    <location>
        <begin position="12"/>
        <end position="33"/>
    </location>
</feature>
<reference evidence="3" key="1">
    <citation type="journal article" date="2019" name="Int. J. Syst. Evol. Microbiol.">
        <title>The Global Catalogue of Microorganisms (GCM) 10K type strain sequencing project: providing services to taxonomists for standard genome sequencing and annotation.</title>
        <authorList>
            <consortium name="The Broad Institute Genomics Platform"/>
            <consortium name="The Broad Institute Genome Sequencing Center for Infectious Disease"/>
            <person name="Wu L."/>
            <person name="Ma J."/>
        </authorList>
    </citation>
    <scope>NUCLEOTIDE SEQUENCE [LARGE SCALE GENOMIC DNA]</scope>
    <source>
        <strain evidence="3">CGMCC 4.7455</strain>
    </source>
</reference>
<dbReference type="EMBL" id="JBHUFU010000018">
    <property type="protein sequence ID" value="MFD1832722.1"/>
    <property type="molecule type" value="Genomic_DNA"/>
</dbReference>
<protein>
    <submittedName>
        <fullName evidence="2">Uncharacterized protein</fullName>
    </submittedName>
</protein>
<proteinExistence type="predicted"/>
<keyword evidence="3" id="KW-1185">Reference proteome</keyword>
<evidence type="ECO:0000313" key="2">
    <source>
        <dbReference type="EMBL" id="MFD1832722.1"/>
    </source>
</evidence>
<evidence type="ECO:0000256" key="1">
    <source>
        <dbReference type="SAM" id="Phobius"/>
    </source>
</evidence>
<keyword evidence="1" id="KW-0812">Transmembrane</keyword>
<evidence type="ECO:0000313" key="3">
    <source>
        <dbReference type="Proteomes" id="UP001597365"/>
    </source>
</evidence>
<comment type="caution">
    <text evidence="2">The sequence shown here is derived from an EMBL/GenBank/DDBJ whole genome shotgun (WGS) entry which is preliminary data.</text>
</comment>
<organism evidence="2 3">
    <name type="scientific">Streptomyces desertarenae</name>
    <dbReference type="NCBI Taxonomy" id="2666184"/>
    <lineage>
        <taxon>Bacteria</taxon>
        <taxon>Bacillati</taxon>
        <taxon>Actinomycetota</taxon>
        <taxon>Actinomycetes</taxon>
        <taxon>Kitasatosporales</taxon>
        <taxon>Streptomycetaceae</taxon>
        <taxon>Streptomyces</taxon>
    </lineage>
</organism>
<keyword evidence="1" id="KW-1133">Transmembrane helix</keyword>
<gene>
    <name evidence="2" type="ORF">ACFSJS_24210</name>
</gene>
<dbReference type="RefSeq" id="WP_380903902.1">
    <property type="nucleotide sequence ID" value="NZ_JBHUFU010000018.1"/>
</dbReference>
<name>A0ABW4PPN4_9ACTN</name>
<accession>A0ABW4PPN4</accession>
<dbReference type="Proteomes" id="UP001597365">
    <property type="component" value="Unassembled WGS sequence"/>
</dbReference>
<sequence length="413" mass="44649">MDRERRQRAFNRLTCTVAVFAIGFGGWTLWEWWDRRHTVDAACAGLVPAGEVLALSGGGGEVAADEEIRPADPLPQRCSFRSEEAAEKAGRKGKRLFFSAQVATEPTGARSEPADDSFQDALNPSNPYVAIPVVHQPIGGGVPGYAGDSGVVVRLPCPGVEHRGEEILGIRASAVLQTGAFRENGQLTQADRDRLADIAVATANNLGEEIGCPDRLPEPPDGIPALNTEPIDPDDAEGTCAWYGEAGLHTGPAGSSGWLPDRVLESRADELVWRERCLLNVSGEARSAARKRHLEDPAYRRFHESDGGRRSWWLSAESFFGDAADHVSTDPVDDERAAIPGRGGFDDGANAWWATSVCDGQPAVHVLTAAYPYAEAVGRHLEPVFRAYVEDVAERRGCTDAVLPSKEDYREGR</sequence>